<feature type="transmembrane region" description="Helical" evidence="1">
    <location>
        <begin position="91"/>
        <end position="107"/>
    </location>
</feature>
<proteinExistence type="predicted"/>
<dbReference type="OrthoDB" id="2103474at2759"/>
<evidence type="ECO:0000313" key="3">
    <source>
        <dbReference type="Proteomes" id="UP001140217"/>
    </source>
</evidence>
<dbReference type="InterPro" id="IPR025187">
    <property type="entry name" value="DUF4112"/>
</dbReference>
<dbReference type="EMBL" id="JANBUL010000165">
    <property type="protein sequence ID" value="KAJ2779735.1"/>
    <property type="molecule type" value="Genomic_DNA"/>
</dbReference>
<comment type="caution">
    <text evidence="2">The sequence shown here is derived from an EMBL/GenBank/DDBJ whole genome shotgun (WGS) entry which is preliminary data.</text>
</comment>
<evidence type="ECO:0000313" key="2">
    <source>
        <dbReference type="EMBL" id="KAJ2779735.1"/>
    </source>
</evidence>
<dbReference type="AlphaFoldDB" id="A0A9W8HCI7"/>
<organism evidence="2 3">
    <name type="scientific">Coemansia javaensis</name>
    <dbReference type="NCBI Taxonomy" id="2761396"/>
    <lineage>
        <taxon>Eukaryota</taxon>
        <taxon>Fungi</taxon>
        <taxon>Fungi incertae sedis</taxon>
        <taxon>Zoopagomycota</taxon>
        <taxon>Kickxellomycotina</taxon>
        <taxon>Kickxellomycetes</taxon>
        <taxon>Kickxellales</taxon>
        <taxon>Kickxellaceae</taxon>
        <taxon>Coemansia</taxon>
    </lineage>
</organism>
<gene>
    <name evidence="2" type="ORF">H4R18_003838</name>
</gene>
<keyword evidence="1" id="KW-1133">Transmembrane helix</keyword>
<sequence>MTRTCRPDAQNAYVYRHLSSDQAAKLAVSRSTIARLESSYTGLLLLTESEYCLLLPLLNPVVIAQNRRRFKELCSVVDVSKKNRTRMVRNLWLQSCMGFIPVVNVLFTRRFKCNTRNLAILEAQIQDEEDKEDDGVLLPPHIARMFGKSQAYAHEPAAAPDTRRHSAAATIYHSACVSLLDLGAGPAPENAVPACR</sequence>
<dbReference type="Pfam" id="PF13430">
    <property type="entry name" value="DUF4112"/>
    <property type="match status" value="1"/>
</dbReference>
<evidence type="ECO:0000256" key="1">
    <source>
        <dbReference type="SAM" id="Phobius"/>
    </source>
</evidence>
<accession>A0A9W8HCI7</accession>
<keyword evidence="3" id="KW-1185">Reference proteome</keyword>
<dbReference type="Proteomes" id="UP001140217">
    <property type="component" value="Unassembled WGS sequence"/>
</dbReference>
<name>A0A9W8HCI7_9FUNG</name>
<reference evidence="2" key="1">
    <citation type="submission" date="2022-07" db="EMBL/GenBank/DDBJ databases">
        <title>Phylogenomic reconstructions and comparative analyses of Kickxellomycotina fungi.</title>
        <authorList>
            <person name="Reynolds N.K."/>
            <person name="Stajich J.E."/>
            <person name="Barry K."/>
            <person name="Grigoriev I.V."/>
            <person name="Crous P."/>
            <person name="Smith M.E."/>
        </authorList>
    </citation>
    <scope>NUCLEOTIDE SEQUENCE</scope>
    <source>
        <strain evidence="2">NBRC 105414</strain>
    </source>
</reference>
<protein>
    <submittedName>
        <fullName evidence="2">Uncharacterized protein</fullName>
    </submittedName>
</protein>
<keyword evidence="1" id="KW-0812">Transmembrane</keyword>
<keyword evidence="1" id="KW-0472">Membrane</keyword>